<proteinExistence type="predicted"/>
<sequence length="399" mass="44754">MPNPAFFLVGCFIFVADKQSNNKIISPMPNINQALHRKVRSDYPQDIFPKVACKRTVLGDGDTFFSVRQIVTTIDTYYSQCDKIAKALKGRTLAITCRNVHNFLYHHFQYKADDEVQQLRSPACSWAQRFSGIDCKSYTILAGAILKAMGYNSYVRQIKQPFSQYPDEYSHVYLLVPASQKDNDLHKGYYVIDGTIPTMQETLFSEKADEIVTAMKHIGLNGAQNALFGFTHAKGLRAIGNGKNYEDGKFHKGIGTANKVGNDLLNFTGSLYEGYKKYFGNGSGRTDAAPPPVYSDNSDVIRRQQAEFSAALQAEADRLAKIGKSQEAEKLRMEKEEYERRIADAERRIADAERRTQGYYPNGNNYNEPNKPKDNTILYVAGGLGLLGILAIVIMSNKK</sequence>
<reference evidence="4" key="1">
    <citation type="submission" date="2017-06" db="EMBL/GenBank/DDBJ databases">
        <title>Capnocytophaga spp. assemblies.</title>
        <authorList>
            <person name="Gulvik C.A."/>
        </authorList>
    </citation>
    <scope>NUCLEOTIDE SEQUENCE [LARGE SCALE GENOMIC DNA]</scope>
    <source>
        <strain evidence="4">H1496</strain>
    </source>
</reference>
<evidence type="ECO:0000256" key="1">
    <source>
        <dbReference type="SAM" id="Coils"/>
    </source>
</evidence>
<accession>A0A250FKR6</accession>
<feature type="coiled-coil region" evidence="1">
    <location>
        <begin position="321"/>
        <end position="355"/>
    </location>
</feature>
<name>A0A250FKR6_9FLAO</name>
<dbReference type="EMBL" id="CP022386">
    <property type="protein sequence ID" value="ATA85710.1"/>
    <property type="molecule type" value="Genomic_DNA"/>
</dbReference>
<feature type="transmembrane region" description="Helical" evidence="2">
    <location>
        <begin position="377"/>
        <end position="395"/>
    </location>
</feature>
<evidence type="ECO:0000313" key="4">
    <source>
        <dbReference type="Proteomes" id="UP000217250"/>
    </source>
</evidence>
<gene>
    <name evidence="3" type="ORF">CGC50_00200</name>
</gene>
<keyword evidence="1" id="KW-0175">Coiled coil</keyword>
<evidence type="ECO:0008006" key="5">
    <source>
        <dbReference type="Google" id="ProtNLM"/>
    </source>
</evidence>
<dbReference type="Proteomes" id="UP000217250">
    <property type="component" value="Chromosome"/>
</dbReference>
<dbReference type="AlphaFoldDB" id="A0A250FKR6"/>
<protein>
    <recommendedName>
        <fullName evidence="5">Transglutaminase-like domain-containing protein</fullName>
    </recommendedName>
</protein>
<organism evidence="3 4">
    <name type="scientific">Capnocytophaga gingivalis</name>
    <dbReference type="NCBI Taxonomy" id="1017"/>
    <lineage>
        <taxon>Bacteria</taxon>
        <taxon>Pseudomonadati</taxon>
        <taxon>Bacteroidota</taxon>
        <taxon>Flavobacteriia</taxon>
        <taxon>Flavobacteriales</taxon>
        <taxon>Flavobacteriaceae</taxon>
        <taxon>Capnocytophaga</taxon>
    </lineage>
</organism>
<evidence type="ECO:0000313" key="3">
    <source>
        <dbReference type="EMBL" id="ATA85710.1"/>
    </source>
</evidence>
<keyword evidence="2" id="KW-0472">Membrane</keyword>
<evidence type="ECO:0000256" key="2">
    <source>
        <dbReference type="SAM" id="Phobius"/>
    </source>
</evidence>
<dbReference type="KEGG" id="cgh:CGC50_00200"/>
<keyword evidence="2" id="KW-1133">Transmembrane helix</keyword>
<keyword evidence="2" id="KW-0812">Transmembrane</keyword>